<name>A0ABR9VPR1_9SYNC</name>
<dbReference type="InterPro" id="IPR036318">
    <property type="entry name" value="FAD-bd_PCMH-like_sf"/>
</dbReference>
<dbReference type="Proteomes" id="UP000658720">
    <property type="component" value="Unassembled WGS sequence"/>
</dbReference>
<evidence type="ECO:0000313" key="2">
    <source>
        <dbReference type="EMBL" id="MBE9253329.1"/>
    </source>
</evidence>
<dbReference type="Gene3D" id="3.30.465.10">
    <property type="match status" value="1"/>
</dbReference>
<dbReference type="SUPFAM" id="SSF56176">
    <property type="entry name" value="FAD-binding/transporter-associated domain-like"/>
    <property type="match status" value="1"/>
</dbReference>
<dbReference type="InterPro" id="IPR016166">
    <property type="entry name" value="FAD-bd_PCMH"/>
</dbReference>
<dbReference type="InterPro" id="IPR016169">
    <property type="entry name" value="FAD-bd_PCMH_sub2"/>
</dbReference>
<dbReference type="Pfam" id="PF01565">
    <property type="entry name" value="FAD_binding_4"/>
    <property type="match status" value="1"/>
</dbReference>
<reference evidence="2 3" key="1">
    <citation type="submission" date="2020-10" db="EMBL/GenBank/DDBJ databases">
        <authorList>
            <person name="Castelo-Branco R."/>
            <person name="Eusebio N."/>
            <person name="Adriana R."/>
            <person name="Vieira A."/>
            <person name="Brugerolle De Fraissinette N."/>
            <person name="Rezende De Castro R."/>
            <person name="Schneider M.P."/>
            <person name="Vasconcelos V."/>
            <person name="Leao P.N."/>
        </authorList>
    </citation>
    <scope>NUCLEOTIDE SEQUENCE [LARGE SCALE GENOMIC DNA]</scope>
    <source>
        <strain evidence="2 3">LEGE 00031</strain>
    </source>
</reference>
<evidence type="ECO:0000259" key="1">
    <source>
        <dbReference type="PROSITE" id="PS51387"/>
    </source>
</evidence>
<protein>
    <submittedName>
        <fullName evidence="2">FAD-binding oxidoreductase</fullName>
    </submittedName>
</protein>
<dbReference type="PANTHER" id="PTHR11748:SF119">
    <property type="entry name" value="D-2-HYDROXYGLUTARATE DEHYDROGENASE"/>
    <property type="match status" value="1"/>
</dbReference>
<dbReference type="RefSeq" id="WP_194019204.1">
    <property type="nucleotide sequence ID" value="NZ_JADEVV010000011.1"/>
</dbReference>
<sequence>MDWSAIAALLAAEGLEVIQDPQQRQKLSTDYAHFSPILTEQLRGKQADLVVLARSEAEAIAVILCCVANQIPLTVRGAGTGNYGQCVPLQGGIVLDLSPMQRIVSLEAGRAVVEPGVKLGKLEQQAKQMGWELRLLPSTYQTATVGGFVSGGSTGMGAVNYGTLFDPGNVQSLTVLTMEAEPQRLVLAGEAAQPVIHGYGTNGIITEITLPLAPALPWQEAVVSFADLSAAIAFAQNLANQDGIVSKEISIQGHPIPQYFSSLKNYYQPGDHWVMVIVSALDWLAFTELAKSNKGQIIFEQNPQAPGKKVNLIEFNWNHTTLLARAMDSSLTYLQVFFYQDLEQILTLEKLFQDEIMFHIEMMRIQGAMCLAGFPLVRFTNGDRLEEIMAAHQNLGARIANPHTYSLAGGSVQPLPESQLMFKRQVDPFNLLNPGKLTD</sequence>
<keyword evidence="3" id="KW-1185">Reference proteome</keyword>
<organism evidence="2 3">
    <name type="scientific">Synechocystis salina LEGE 00031</name>
    <dbReference type="NCBI Taxonomy" id="1828736"/>
    <lineage>
        <taxon>Bacteria</taxon>
        <taxon>Bacillati</taxon>
        <taxon>Cyanobacteriota</taxon>
        <taxon>Cyanophyceae</taxon>
        <taxon>Synechococcales</taxon>
        <taxon>Merismopediaceae</taxon>
        <taxon>Synechocystis</taxon>
    </lineage>
</organism>
<feature type="domain" description="FAD-binding PCMH-type" evidence="1">
    <location>
        <begin position="42"/>
        <end position="215"/>
    </location>
</feature>
<dbReference type="InterPro" id="IPR006094">
    <property type="entry name" value="Oxid_FAD_bind_N"/>
</dbReference>
<accession>A0ABR9VPR1</accession>
<dbReference type="EMBL" id="JADEVV010000011">
    <property type="protein sequence ID" value="MBE9253329.1"/>
    <property type="molecule type" value="Genomic_DNA"/>
</dbReference>
<comment type="caution">
    <text evidence="2">The sequence shown here is derived from an EMBL/GenBank/DDBJ whole genome shotgun (WGS) entry which is preliminary data.</text>
</comment>
<proteinExistence type="predicted"/>
<gene>
    <name evidence="2" type="ORF">IQ217_05505</name>
</gene>
<dbReference type="PROSITE" id="PS51387">
    <property type="entry name" value="FAD_PCMH"/>
    <property type="match status" value="1"/>
</dbReference>
<dbReference type="PANTHER" id="PTHR11748">
    <property type="entry name" value="D-LACTATE DEHYDROGENASE"/>
    <property type="match status" value="1"/>
</dbReference>
<evidence type="ECO:0000313" key="3">
    <source>
        <dbReference type="Proteomes" id="UP000658720"/>
    </source>
</evidence>